<proteinExistence type="predicted"/>
<evidence type="ECO:0000313" key="3">
    <source>
        <dbReference type="Proteomes" id="UP001519460"/>
    </source>
</evidence>
<dbReference type="EMBL" id="JACVVK020000632">
    <property type="protein sequence ID" value="KAK7461625.1"/>
    <property type="molecule type" value="Genomic_DNA"/>
</dbReference>
<feature type="signal peptide" evidence="1">
    <location>
        <begin position="1"/>
        <end position="28"/>
    </location>
</feature>
<gene>
    <name evidence="2" type="ORF">BaRGS_00038632</name>
</gene>
<comment type="caution">
    <text evidence="2">The sequence shown here is derived from an EMBL/GenBank/DDBJ whole genome shotgun (WGS) entry which is preliminary data.</text>
</comment>
<protein>
    <recommendedName>
        <fullName evidence="4">Phlebovirus glycoprotein G2 fusion domain-containing protein</fullName>
    </recommendedName>
</protein>
<reference evidence="2 3" key="1">
    <citation type="journal article" date="2023" name="Sci. Data">
        <title>Genome assembly of the Korean intertidal mud-creeper Batillaria attramentaria.</title>
        <authorList>
            <person name="Patra A.K."/>
            <person name="Ho P.T."/>
            <person name="Jun S."/>
            <person name="Lee S.J."/>
            <person name="Kim Y."/>
            <person name="Won Y.J."/>
        </authorList>
    </citation>
    <scope>NUCLEOTIDE SEQUENCE [LARGE SCALE GENOMIC DNA]</scope>
    <source>
        <strain evidence="2">Wonlab-2016</strain>
    </source>
</reference>
<evidence type="ECO:0000256" key="1">
    <source>
        <dbReference type="SAM" id="SignalP"/>
    </source>
</evidence>
<dbReference type="Proteomes" id="UP001519460">
    <property type="component" value="Unassembled WGS sequence"/>
</dbReference>
<name>A0ABD0J5L0_9CAEN</name>
<evidence type="ECO:0008006" key="4">
    <source>
        <dbReference type="Google" id="ProtNLM"/>
    </source>
</evidence>
<keyword evidence="1" id="KW-0732">Signal</keyword>
<feature type="non-terminal residue" evidence="2">
    <location>
        <position position="150"/>
    </location>
</feature>
<keyword evidence="3" id="KW-1185">Reference proteome</keyword>
<sequence>MFVRLIYLHTRLLRSLLFFAQISCLSSAAPCADIVFLTMTNFVFTEKENVTVTIPFRITQHSPICFESHFLLQVVKRIPPSLHSVECILAHTNGTCQQPEGITKCTCPSDEKGVYHFKHTLHRSDNPPTEWTWSANTGVIRERTVTFIVV</sequence>
<feature type="chain" id="PRO_5044746825" description="Phlebovirus glycoprotein G2 fusion domain-containing protein" evidence="1">
    <location>
        <begin position="29"/>
        <end position="150"/>
    </location>
</feature>
<accession>A0ABD0J5L0</accession>
<organism evidence="2 3">
    <name type="scientific">Batillaria attramentaria</name>
    <dbReference type="NCBI Taxonomy" id="370345"/>
    <lineage>
        <taxon>Eukaryota</taxon>
        <taxon>Metazoa</taxon>
        <taxon>Spiralia</taxon>
        <taxon>Lophotrochozoa</taxon>
        <taxon>Mollusca</taxon>
        <taxon>Gastropoda</taxon>
        <taxon>Caenogastropoda</taxon>
        <taxon>Sorbeoconcha</taxon>
        <taxon>Cerithioidea</taxon>
        <taxon>Batillariidae</taxon>
        <taxon>Batillaria</taxon>
    </lineage>
</organism>
<dbReference type="AlphaFoldDB" id="A0ABD0J5L0"/>
<evidence type="ECO:0000313" key="2">
    <source>
        <dbReference type="EMBL" id="KAK7461625.1"/>
    </source>
</evidence>